<dbReference type="InParanoid" id="G3HV47"/>
<dbReference type="AlphaFoldDB" id="G3HV47"/>
<sequence>MGQLSAQPQCVGGGETPGRLTRLARNPPSARGLQSVVPASDGAPTTPPPAAGVEERDPKGTPPRDTRALAQVHDPQPSGPARGFKGTLKKSEFRAFVAWARGCVEGEPGERAGRGDARAHTGGGGRERTPGPVAHKTPQGLAMSPPRLRLSGASSRSPQPRNPPLPGPSAPFIFLDSAWGFAGFWEIKNRLK</sequence>
<name>G3HV47_CRIGR</name>
<reference evidence="3" key="1">
    <citation type="journal article" date="2011" name="Nat. Biotechnol.">
        <title>The genomic sequence of the Chinese hamster ovary (CHO)-K1 cell line.</title>
        <authorList>
            <person name="Xu X."/>
            <person name="Nagarajan H."/>
            <person name="Lewis N.E."/>
            <person name="Pan S."/>
            <person name="Cai Z."/>
            <person name="Liu X."/>
            <person name="Chen W."/>
            <person name="Xie M."/>
            <person name="Wang W."/>
            <person name="Hammond S."/>
            <person name="Andersen M.R."/>
            <person name="Neff N."/>
            <person name="Passarelli B."/>
            <person name="Koh W."/>
            <person name="Fan H.C."/>
            <person name="Wang J."/>
            <person name="Gui Y."/>
            <person name="Lee K.H."/>
            <person name="Betenbaugh M.J."/>
            <person name="Quake S.R."/>
            <person name="Famili I."/>
            <person name="Palsson B.O."/>
            <person name="Wang J."/>
        </authorList>
    </citation>
    <scope>NUCLEOTIDE SEQUENCE [LARGE SCALE GENOMIC DNA]</scope>
    <source>
        <strain evidence="3">CHO K1 cell line</strain>
    </source>
</reference>
<feature type="compositionally biased region" description="Basic and acidic residues" evidence="1">
    <location>
        <begin position="108"/>
        <end position="129"/>
    </location>
</feature>
<gene>
    <name evidence="2" type="ORF">I79_014824</name>
</gene>
<evidence type="ECO:0000313" key="2">
    <source>
        <dbReference type="EMBL" id="EGV95370.1"/>
    </source>
</evidence>
<dbReference type="Proteomes" id="UP000001075">
    <property type="component" value="Unassembled WGS sequence"/>
</dbReference>
<feature type="region of interest" description="Disordered" evidence="1">
    <location>
        <begin position="104"/>
        <end position="169"/>
    </location>
</feature>
<protein>
    <submittedName>
        <fullName evidence="2">Uncharacterized protein</fullName>
    </submittedName>
</protein>
<dbReference type="EMBL" id="JH000760">
    <property type="protein sequence ID" value="EGV95370.1"/>
    <property type="molecule type" value="Genomic_DNA"/>
</dbReference>
<accession>G3HV47</accession>
<feature type="region of interest" description="Disordered" evidence="1">
    <location>
        <begin position="1"/>
        <end position="87"/>
    </location>
</feature>
<evidence type="ECO:0000313" key="3">
    <source>
        <dbReference type="Proteomes" id="UP000001075"/>
    </source>
</evidence>
<feature type="compositionally biased region" description="Pro residues" evidence="1">
    <location>
        <begin position="160"/>
        <end position="169"/>
    </location>
</feature>
<evidence type="ECO:0000256" key="1">
    <source>
        <dbReference type="SAM" id="MobiDB-lite"/>
    </source>
</evidence>
<feature type="compositionally biased region" description="Basic and acidic residues" evidence="1">
    <location>
        <begin position="53"/>
        <end position="67"/>
    </location>
</feature>
<organism evidence="2 3">
    <name type="scientific">Cricetulus griseus</name>
    <name type="common">Chinese hamster</name>
    <name type="synonym">Cricetulus barabensis griseus</name>
    <dbReference type="NCBI Taxonomy" id="10029"/>
    <lineage>
        <taxon>Eukaryota</taxon>
        <taxon>Metazoa</taxon>
        <taxon>Chordata</taxon>
        <taxon>Craniata</taxon>
        <taxon>Vertebrata</taxon>
        <taxon>Euteleostomi</taxon>
        <taxon>Mammalia</taxon>
        <taxon>Eutheria</taxon>
        <taxon>Euarchontoglires</taxon>
        <taxon>Glires</taxon>
        <taxon>Rodentia</taxon>
        <taxon>Myomorpha</taxon>
        <taxon>Muroidea</taxon>
        <taxon>Cricetidae</taxon>
        <taxon>Cricetinae</taxon>
        <taxon>Cricetulus</taxon>
    </lineage>
</organism>
<proteinExistence type="predicted"/>